<dbReference type="InterPro" id="IPR003594">
    <property type="entry name" value="HATPase_dom"/>
</dbReference>
<sequence>MIGHFIREKISWILIFIGLQVLLVFVAYLDPSLPVSSIFYVVFLSSLIFFFFTVARYHKETKYYKNLKDWDANLHITGLPEPRTPFEKVVHQSMTEQADQLKVEAASNRRMIEQEKDELLAWIHEAKTPLTAMSLIIERLNDPGIRALLKYEWLRIHLLLDQQLHQKRMDFLENDLYIEKTDLETVIYGEIKTVQSWCIQKGIGFDIDLEVKDVLSDNKWLAFILRQLLTNAVKYSRERDIEIRSSREHGHTVLIIRDFGRGIPQKDMPRIFEKGFTSTDDHQNTASTGMGLYLTKKAADALHINVKAESEPRKGTVFTLAFPERNDFEGTIGM</sequence>
<dbReference type="GO" id="GO:0016036">
    <property type="term" value="P:cellular response to phosphate starvation"/>
    <property type="evidence" value="ECO:0007669"/>
    <property type="project" value="TreeGrafter"/>
</dbReference>
<dbReference type="Proteomes" id="UP000182062">
    <property type="component" value="Unassembled WGS sequence"/>
</dbReference>
<comment type="catalytic activity">
    <reaction evidence="1">
        <text>ATP + protein L-histidine = ADP + protein N-phospho-L-histidine.</text>
        <dbReference type="EC" id="2.7.13.3"/>
    </reaction>
</comment>
<evidence type="ECO:0000256" key="7">
    <source>
        <dbReference type="ARBA" id="ARBA00022741"/>
    </source>
</evidence>
<evidence type="ECO:0000256" key="13">
    <source>
        <dbReference type="SAM" id="Phobius"/>
    </source>
</evidence>
<evidence type="ECO:0000256" key="9">
    <source>
        <dbReference type="ARBA" id="ARBA00022840"/>
    </source>
</evidence>
<dbReference type="PANTHER" id="PTHR45453">
    <property type="entry name" value="PHOSPHATE REGULON SENSOR PROTEIN PHOR"/>
    <property type="match status" value="1"/>
</dbReference>
<feature type="domain" description="Histidine kinase" evidence="14">
    <location>
        <begin position="121"/>
        <end position="326"/>
    </location>
</feature>
<evidence type="ECO:0000256" key="5">
    <source>
        <dbReference type="ARBA" id="ARBA00022679"/>
    </source>
</evidence>
<keyword evidence="6 13" id="KW-0812">Transmembrane</keyword>
<evidence type="ECO:0000256" key="1">
    <source>
        <dbReference type="ARBA" id="ARBA00000085"/>
    </source>
</evidence>
<gene>
    <name evidence="15" type="ORF">BHE18_17465</name>
</gene>
<dbReference type="EMBL" id="MINN01000128">
    <property type="protein sequence ID" value="OIU68704.1"/>
    <property type="molecule type" value="Genomic_DNA"/>
</dbReference>
<keyword evidence="16" id="KW-1185">Reference proteome</keyword>
<dbReference type="GO" id="GO:0005524">
    <property type="term" value="F:ATP binding"/>
    <property type="evidence" value="ECO:0007669"/>
    <property type="project" value="UniProtKB-KW"/>
</dbReference>
<evidence type="ECO:0000256" key="3">
    <source>
        <dbReference type="ARBA" id="ARBA00012438"/>
    </source>
</evidence>
<keyword evidence="11" id="KW-0902">Two-component regulatory system</keyword>
<dbReference type="SMART" id="SM00387">
    <property type="entry name" value="HATPase_c"/>
    <property type="match status" value="1"/>
</dbReference>
<accession>A0A1J6W9Z8</accession>
<dbReference type="InterPro" id="IPR050351">
    <property type="entry name" value="BphY/WalK/GraS-like"/>
</dbReference>
<reference evidence="15 16" key="1">
    <citation type="submission" date="2016-09" db="EMBL/GenBank/DDBJ databases">
        <title>Bacillus aquimaris SAMM genome sequence reveals colonization and biosurfactant production capacities.</title>
        <authorList>
            <person name="Waghmode S.R."/>
            <person name="Suryavanshi M.V."/>
        </authorList>
    </citation>
    <scope>NUCLEOTIDE SEQUENCE [LARGE SCALE GENOMIC DNA]</scope>
    <source>
        <strain evidence="15 16">SAMM</strain>
    </source>
</reference>
<dbReference type="Pfam" id="PF02518">
    <property type="entry name" value="HATPase_c"/>
    <property type="match status" value="1"/>
</dbReference>
<comment type="subcellular location">
    <subcellularLocation>
        <location evidence="2">Cell membrane</location>
        <topology evidence="2">Multi-pass membrane protein</topology>
    </subcellularLocation>
</comment>
<dbReference type="InterPro" id="IPR036890">
    <property type="entry name" value="HATPase_C_sf"/>
</dbReference>
<dbReference type="OrthoDB" id="9780487at2"/>
<dbReference type="GO" id="GO:0000155">
    <property type="term" value="F:phosphorelay sensor kinase activity"/>
    <property type="evidence" value="ECO:0007669"/>
    <property type="project" value="TreeGrafter"/>
</dbReference>
<dbReference type="PANTHER" id="PTHR45453:SF2">
    <property type="entry name" value="HISTIDINE KINASE"/>
    <property type="match status" value="1"/>
</dbReference>
<evidence type="ECO:0000256" key="8">
    <source>
        <dbReference type="ARBA" id="ARBA00022777"/>
    </source>
</evidence>
<feature type="transmembrane region" description="Helical" evidence="13">
    <location>
        <begin position="12"/>
        <end position="29"/>
    </location>
</feature>
<dbReference type="AlphaFoldDB" id="A0A1J6W9Z8"/>
<evidence type="ECO:0000256" key="4">
    <source>
        <dbReference type="ARBA" id="ARBA00022475"/>
    </source>
</evidence>
<keyword evidence="7" id="KW-0547">Nucleotide-binding</keyword>
<protein>
    <recommendedName>
        <fullName evidence="3">histidine kinase</fullName>
        <ecNumber evidence="3">2.7.13.3</ecNumber>
    </recommendedName>
</protein>
<comment type="caution">
    <text evidence="15">The sequence shown here is derived from an EMBL/GenBank/DDBJ whole genome shotgun (WGS) entry which is preliminary data.</text>
</comment>
<dbReference type="InterPro" id="IPR005467">
    <property type="entry name" value="His_kinase_dom"/>
</dbReference>
<dbReference type="GO" id="GO:0005886">
    <property type="term" value="C:plasma membrane"/>
    <property type="evidence" value="ECO:0007669"/>
    <property type="project" value="UniProtKB-SubCell"/>
</dbReference>
<proteinExistence type="predicted"/>
<organism evidence="15 16">
    <name type="scientific">Rossellomorea aquimaris</name>
    <dbReference type="NCBI Taxonomy" id="189382"/>
    <lineage>
        <taxon>Bacteria</taxon>
        <taxon>Bacillati</taxon>
        <taxon>Bacillota</taxon>
        <taxon>Bacilli</taxon>
        <taxon>Bacillales</taxon>
        <taxon>Bacillaceae</taxon>
        <taxon>Rossellomorea</taxon>
    </lineage>
</organism>
<evidence type="ECO:0000256" key="6">
    <source>
        <dbReference type="ARBA" id="ARBA00022692"/>
    </source>
</evidence>
<evidence type="ECO:0000256" key="2">
    <source>
        <dbReference type="ARBA" id="ARBA00004651"/>
    </source>
</evidence>
<dbReference type="PRINTS" id="PR00344">
    <property type="entry name" value="BCTRLSENSOR"/>
</dbReference>
<keyword evidence="4" id="KW-1003">Cell membrane</keyword>
<evidence type="ECO:0000256" key="11">
    <source>
        <dbReference type="ARBA" id="ARBA00023012"/>
    </source>
</evidence>
<dbReference type="EC" id="2.7.13.3" evidence="3"/>
<evidence type="ECO:0000256" key="12">
    <source>
        <dbReference type="ARBA" id="ARBA00023136"/>
    </source>
</evidence>
<evidence type="ECO:0000313" key="16">
    <source>
        <dbReference type="Proteomes" id="UP000182062"/>
    </source>
</evidence>
<feature type="transmembrane region" description="Helical" evidence="13">
    <location>
        <begin position="35"/>
        <end position="55"/>
    </location>
</feature>
<dbReference type="SUPFAM" id="SSF55874">
    <property type="entry name" value="ATPase domain of HSP90 chaperone/DNA topoisomerase II/histidine kinase"/>
    <property type="match status" value="1"/>
</dbReference>
<dbReference type="InterPro" id="IPR004358">
    <property type="entry name" value="Sig_transdc_His_kin-like_C"/>
</dbReference>
<dbReference type="GO" id="GO:0004721">
    <property type="term" value="F:phosphoprotein phosphatase activity"/>
    <property type="evidence" value="ECO:0007669"/>
    <property type="project" value="TreeGrafter"/>
</dbReference>
<dbReference type="Gene3D" id="3.30.565.10">
    <property type="entry name" value="Histidine kinase-like ATPase, C-terminal domain"/>
    <property type="match status" value="1"/>
</dbReference>
<keyword evidence="12 13" id="KW-0472">Membrane</keyword>
<dbReference type="RefSeq" id="WP_071620129.1">
    <property type="nucleotide sequence ID" value="NZ_MINN01000128.1"/>
</dbReference>
<keyword evidence="8 15" id="KW-0418">Kinase</keyword>
<dbReference type="PROSITE" id="PS50109">
    <property type="entry name" value="HIS_KIN"/>
    <property type="match status" value="1"/>
</dbReference>
<keyword evidence="9" id="KW-0067">ATP-binding</keyword>
<evidence type="ECO:0000313" key="15">
    <source>
        <dbReference type="EMBL" id="OIU68704.1"/>
    </source>
</evidence>
<evidence type="ECO:0000256" key="10">
    <source>
        <dbReference type="ARBA" id="ARBA00022989"/>
    </source>
</evidence>
<name>A0A1J6W9Z8_9BACI</name>
<keyword evidence="10 13" id="KW-1133">Transmembrane helix</keyword>
<keyword evidence="5" id="KW-0808">Transferase</keyword>
<evidence type="ECO:0000259" key="14">
    <source>
        <dbReference type="PROSITE" id="PS50109"/>
    </source>
</evidence>